<name>A0A9I9ECH1_CUCME</name>
<sequence length="31" mass="3894">MKKISMEAKRQRKKDDKEKKKTRTLQRSLRF</sequence>
<feature type="region of interest" description="Disordered" evidence="1">
    <location>
        <begin position="1"/>
        <end position="31"/>
    </location>
</feature>
<feature type="compositionally biased region" description="Basic residues" evidence="1">
    <location>
        <begin position="20"/>
        <end position="31"/>
    </location>
</feature>
<dbReference type="Gramene" id="MELO3C031853.2.1">
    <property type="protein sequence ID" value="MELO3C031853.2.1"/>
    <property type="gene ID" value="MELO3C031853.2"/>
</dbReference>
<protein>
    <submittedName>
        <fullName evidence="2">Uncharacterized protein</fullName>
    </submittedName>
</protein>
<proteinExistence type="predicted"/>
<dbReference type="AlphaFoldDB" id="A0A9I9ECH1"/>
<evidence type="ECO:0000313" key="2">
    <source>
        <dbReference type="EnsemblPlants" id="MELO3C031853.2.1"/>
    </source>
</evidence>
<evidence type="ECO:0000256" key="1">
    <source>
        <dbReference type="SAM" id="MobiDB-lite"/>
    </source>
</evidence>
<dbReference type="EnsemblPlants" id="MELO3C031853.2.1">
    <property type="protein sequence ID" value="MELO3C031853.2.1"/>
    <property type="gene ID" value="MELO3C031853.2"/>
</dbReference>
<reference evidence="2" key="1">
    <citation type="submission" date="2023-03" db="UniProtKB">
        <authorList>
            <consortium name="EnsemblPlants"/>
        </authorList>
    </citation>
    <scope>IDENTIFICATION</scope>
</reference>
<accession>A0A9I9ECH1</accession>
<feature type="compositionally biased region" description="Basic and acidic residues" evidence="1">
    <location>
        <begin position="1"/>
        <end position="19"/>
    </location>
</feature>
<organism evidence="2">
    <name type="scientific">Cucumis melo</name>
    <name type="common">Muskmelon</name>
    <dbReference type="NCBI Taxonomy" id="3656"/>
    <lineage>
        <taxon>Eukaryota</taxon>
        <taxon>Viridiplantae</taxon>
        <taxon>Streptophyta</taxon>
        <taxon>Embryophyta</taxon>
        <taxon>Tracheophyta</taxon>
        <taxon>Spermatophyta</taxon>
        <taxon>Magnoliopsida</taxon>
        <taxon>eudicotyledons</taxon>
        <taxon>Gunneridae</taxon>
        <taxon>Pentapetalae</taxon>
        <taxon>rosids</taxon>
        <taxon>fabids</taxon>
        <taxon>Cucurbitales</taxon>
        <taxon>Cucurbitaceae</taxon>
        <taxon>Benincaseae</taxon>
        <taxon>Cucumis</taxon>
    </lineage>
</organism>